<dbReference type="InterPro" id="IPR043129">
    <property type="entry name" value="ATPase_NBD"/>
</dbReference>
<keyword evidence="6" id="KW-0206">Cytoskeleton</keyword>
<dbReference type="SMART" id="SM00268">
    <property type="entry name" value="ACTIN"/>
    <property type="match status" value="1"/>
</dbReference>
<comment type="subcellular location">
    <subcellularLocation>
        <location evidence="2">Cytoplasm</location>
        <location evidence="2">Cytoskeleton</location>
    </subcellularLocation>
</comment>
<dbReference type="PANTHER" id="PTHR11937">
    <property type="entry name" value="ACTIN"/>
    <property type="match status" value="1"/>
</dbReference>
<keyword evidence="5" id="KW-0067">ATP-binding</keyword>
<gene>
    <name evidence="8" type="primary">ORF170447</name>
</gene>
<dbReference type="Pfam" id="PF00022">
    <property type="entry name" value="Actin"/>
    <property type="match status" value="1"/>
</dbReference>
<dbReference type="Gene3D" id="3.90.640.10">
    <property type="entry name" value="Actin, Chain A, domain 4"/>
    <property type="match status" value="1"/>
</dbReference>
<dbReference type="GO" id="GO:0005524">
    <property type="term" value="F:ATP binding"/>
    <property type="evidence" value="ECO:0007669"/>
    <property type="project" value="UniProtKB-KW"/>
</dbReference>
<organism evidence="8">
    <name type="scientific">Arion vulgaris</name>
    <dbReference type="NCBI Taxonomy" id="1028688"/>
    <lineage>
        <taxon>Eukaryota</taxon>
        <taxon>Metazoa</taxon>
        <taxon>Spiralia</taxon>
        <taxon>Lophotrochozoa</taxon>
        <taxon>Mollusca</taxon>
        <taxon>Gastropoda</taxon>
        <taxon>Heterobranchia</taxon>
        <taxon>Euthyneura</taxon>
        <taxon>Panpulmonata</taxon>
        <taxon>Eupulmonata</taxon>
        <taxon>Stylommatophora</taxon>
        <taxon>Helicina</taxon>
        <taxon>Arionoidea</taxon>
        <taxon>Arionidae</taxon>
        <taxon>Arion</taxon>
    </lineage>
</organism>
<dbReference type="InterPro" id="IPR004000">
    <property type="entry name" value="Actin"/>
</dbReference>
<reference evidence="8" key="1">
    <citation type="submission" date="2014-12" db="EMBL/GenBank/DDBJ databases">
        <title>Insight into the proteome of Arion vulgaris.</title>
        <authorList>
            <person name="Aradska J."/>
            <person name="Bulat T."/>
            <person name="Smidak R."/>
            <person name="Sarate P."/>
            <person name="Gangsoo J."/>
            <person name="Sialana F."/>
            <person name="Bilban M."/>
            <person name="Lubec G."/>
        </authorList>
    </citation>
    <scope>NUCLEOTIDE SEQUENCE</scope>
    <source>
        <tissue evidence="8">Skin</tissue>
    </source>
</reference>
<keyword evidence="3" id="KW-0963">Cytoplasm</keyword>
<proteinExistence type="inferred from homology"/>
<sequence>MSVTNVIPVLMDIGSDTCKVGFSGDQNPRNIVPSVVGHRQTVQSVGVDTVKRNCIGQDALDEGDALTLKYPIERGVITDWENMEILWDYIYQKKLTALPTDHPVLVTDTPNNPKENREKMAEILFEKFNVPAFFSSCQAVLCLYSAGRCTGLVLDVGSDVTSAVPVYEGYSLSESIVRTNFAGKDITQYLLGLLSDRGFQFTTASEKSHVKIMKEKLCYVSQDFDKDMTEFSKSSHSAGATYQLPDGKTISLGTERFKGPELLFQPSISEKNETKGIHEMINKAILACELDTRKSLYTNVILSGGGSLFDGIVERLKKELKSFGTLGAEARVHAPKDRILSAWTGGSVLTSLPFFEKNWISRKDYQESGPQVVNTRCF</sequence>
<keyword evidence="4" id="KW-0547">Nucleotide-binding</keyword>
<dbReference type="PRINTS" id="PR00190">
    <property type="entry name" value="ACTIN"/>
</dbReference>
<dbReference type="SUPFAM" id="SSF53067">
    <property type="entry name" value="Actin-like ATPase domain"/>
    <property type="match status" value="2"/>
</dbReference>
<dbReference type="GO" id="GO:0005856">
    <property type="term" value="C:cytoskeleton"/>
    <property type="evidence" value="ECO:0007669"/>
    <property type="project" value="UniProtKB-SubCell"/>
</dbReference>
<evidence type="ECO:0000256" key="5">
    <source>
        <dbReference type="ARBA" id="ARBA00022840"/>
    </source>
</evidence>
<comment type="similarity">
    <text evidence="7">Belongs to the actin family.</text>
</comment>
<evidence type="ECO:0000256" key="6">
    <source>
        <dbReference type="ARBA" id="ARBA00023212"/>
    </source>
</evidence>
<dbReference type="FunFam" id="3.30.420.40:FF:000148">
    <property type="entry name" value="Actin, alpha skeletal muscle"/>
    <property type="match status" value="1"/>
</dbReference>
<evidence type="ECO:0000256" key="3">
    <source>
        <dbReference type="ARBA" id="ARBA00022490"/>
    </source>
</evidence>
<evidence type="ECO:0000256" key="4">
    <source>
        <dbReference type="ARBA" id="ARBA00022741"/>
    </source>
</evidence>
<dbReference type="FunFam" id="3.30.420.40:FF:000058">
    <property type="entry name" value="Putative actin-related protein 5"/>
    <property type="match status" value="1"/>
</dbReference>
<evidence type="ECO:0000256" key="1">
    <source>
        <dbReference type="ARBA" id="ARBA00003520"/>
    </source>
</evidence>
<dbReference type="Gene3D" id="3.30.420.40">
    <property type="match status" value="2"/>
</dbReference>
<evidence type="ECO:0008006" key="9">
    <source>
        <dbReference type="Google" id="ProtNLM"/>
    </source>
</evidence>
<name>A0A0B7B8M4_9EUPU</name>
<accession>A0A0B7B8M4</accession>
<protein>
    <recommendedName>
        <fullName evidence="9">Actin, cytoplasmic</fullName>
    </recommendedName>
</protein>
<dbReference type="AlphaFoldDB" id="A0A0B7B8M4"/>
<dbReference type="FunFam" id="3.90.640.10:FF:000007">
    <property type="entry name" value="Actin like 7B"/>
    <property type="match status" value="1"/>
</dbReference>
<dbReference type="EMBL" id="HACG01042493">
    <property type="protein sequence ID" value="CEK89358.1"/>
    <property type="molecule type" value="Transcribed_RNA"/>
</dbReference>
<evidence type="ECO:0000313" key="8">
    <source>
        <dbReference type="EMBL" id="CEK89358.1"/>
    </source>
</evidence>
<comment type="function">
    <text evidence="1">Actins are highly conserved proteins that are involved in various types of cell motility and are ubiquitously expressed in all eukaryotic cells.</text>
</comment>
<evidence type="ECO:0000256" key="7">
    <source>
        <dbReference type="RuleBase" id="RU000487"/>
    </source>
</evidence>
<evidence type="ECO:0000256" key="2">
    <source>
        <dbReference type="ARBA" id="ARBA00004245"/>
    </source>
</evidence>